<dbReference type="InterPro" id="IPR004358">
    <property type="entry name" value="Sig_transdc_His_kin-like_C"/>
</dbReference>
<evidence type="ECO:0000313" key="8">
    <source>
        <dbReference type="Proteomes" id="UP001165489"/>
    </source>
</evidence>
<dbReference type="PROSITE" id="PS50112">
    <property type="entry name" value="PAS"/>
    <property type="match status" value="1"/>
</dbReference>
<evidence type="ECO:0000259" key="5">
    <source>
        <dbReference type="PROSITE" id="PS50109"/>
    </source>
</evidence>
<dbReference type="Pfam" id="PF02518">
    <property type="entry name" value="HATPase_c"/>
    <property type="match status" value="1"/>
</dbReference>
<dbReference type="NCBIfam" id="TIGR00229">
    <property type="entry name" value="sensory_box"/>
    <property type="match status" value="1"/>
</dbReference>
<dbReference type="SMART" id="SM00387">
    <property type="entry name" value="HATPase_c"/>
    <property type="match status" value="1"/>
</dbReference>
<dbReference type="PANTHER" id="PTHR43547">
    <property type="entry name" value="TWO-COMPONENT HISTIDINE KINASE"/>
    <property type="match status" value="1"/>
</dbReference>
<dbReference type="Pfam" id="PF00512">
    <property type="entry name" value="HisKA"/>
    <property type="match status" value="1"/>
</dbReference>
<dbReference type="InterPro" id="IPR003594">
    <property type="entry name" value="HATPase_dom"/>
</dbReference>
<dbReference type="InterPro" id="IPR035965">
    <property type="entry name" value="PAS-like_dom_sf"/>
</dbReference>
<keyword evidence="4" id="KW-0812">Transmembrane</keyword>
<dbReference type="CDD" id="cd00082">
    <property type="entry name" value="HisKA"/>
    <property type="match status" value="1"/>
</dbReference>
<dbReference type="Gene3D" id="3.30.450.20">
    <property type="entry name" value="PAS domain"/>
    <property type="match status" value="1"/>
</dbReference>
<sequence>MKRIYVILLFMLLDFDLFGQSFQFNSEIKGVSLPTSNVKQVTQDHEGLIWFNTNDGVYYSDGMSTYSIPDSVSEDLTNKVNFQKDKDGKIWIFNTVKEARVYFQSKQGWERLQLPPDLEETNTLKYLNVTVLGGGKDKVVCIITHDAIWTFSMSDAKWAKTKFPTLEYGPFVSGFFYDGKSYLSFEYATFLLSPAGLEEIHYDGVETPGPVLYIAYCEIKKEFYYLGKDFLARGSSFLKIDKLVHRGFVKNIYSVVDYSGLQFESGRVYYFFNSQLYKYNPENDQVQEISVLDALKAYNIYTAFVDREGVIWIGTNRGLVNINSLLFLNYDSRRFLEDEVTAVAKLGDGKFLFGFNNGVQLFENGAYKNLRHDSALGGQPRNRVTNFSKDKNGIFWFSSNLAGVGRYDPVNGELTYEESGEGKFVTSVKAIGDSLFVVTRDRVYLSDIYKKSGFFENDITLELLKDIPKEQVFLRKVDKLKDGRLIFLQGGNELIQGTMSQTDKYINVIGYDFLEEEGRMLLGTETGLKVWENGMIEDFELRGQRIRRPIFVLMKDSRGKIWAGSDQGVYMIDEVSIRKFDQKSGLIGTEVNRGAMLETDRGRIMIGTQRGLSVYFPSEDNVKLVAPSTSILGVSLMNKEIEHPNLGRIAYQNNSIEIHYRAISFLQFTDLVVNYKLEGYHEDWQQVQNPNTGVLTFNNLPAGTYRLRMFSSLGGVIYSDEVLSESFTIRRPFYFQGWFILLILGVFVGIGFLLNTLINQGKSQLLLKKTIDEKTKEAFTLENQFRNVWNSSVDGLILSLEGGKILTANPSMEKMAGFSKQELEKMQIEEMYTDPHFYSNQREIILSKVGAKTKNQIIEHEAEMPFRSGKRIVSMFITWLDTEYQGKTVLLTVFRDVTDKRLYEESLKQAKEKAEESNRLKSSFLSNMSHEIRTPLNGILGTAAHIAETWRQDQKLQSQLEVIRESGERLLHTINGILDLSKIDANKMDVLLEETQVNDYVRKILIPLKTLAMKKGLLLSAKFETKPFVAKIDRRYLEMIINNLVGNAIKYSEKGLVSVKVGESNGNFKLEIRDQGVGISEDFMDKLFNPFEQESEGYSRMYEGTGLGLTITRSLVEILKGEIKLESQKGKGTLVLVEFPLSTN</sequence>
<dbReference type="RefSeq" id="WP_241347474.1">
    <property type="nucleotide sequence ID" value="NZ_JAKZGP010000012.1"/>
</dbReference>
<dbReference type="InterPro" id="IPR013783">
    <property type="entry name" value="Ig-like_fold"/>
</dbReference>
<evidence type="ECO:0000313" key="7">
    <source>
        <dbReference type="EMBL" id="MCH7409115.1"/>
    </source>
</evidence>
<accession>A0ABS9UY67</accession>
<dbReference type="EMBL" id="JAKZGP010000012">
    <property type="protein sequence ID" value="MCH7409115.1"/>
    <property type="molecule type" value="Genomic_DNA"/>
</dbReference>
<dbReference type="PRINTS" id="PR00344">
    <property type="entry name" value="BCTRLSENSOR"/>
</dbReference>
<evidence type="ECO:0000256" key="2">
    <source>
        <dbReference type="ARBA" id="ARBA00012438"/>
    </source>
</evidence>
<dbReference type="InterPro" id="IPR036097">
    <property type="entry name" value="HisK_dim/P_sf"/>
</dbReference>
<feature type="domain" description="Histidine kinase" evidence="5">
    <location>
        <begin position="927"/>
        <end position="1143"/>
    </location>
</feature>
<comment type="caution">
    <text evidence="7">The sequence shown here is derived from an EMBL/GenBank/DDBJ whole genome shotgun (WGS) entry which is preliminary data.</text>
</comment>
<dbReference type="InterPro" id="IPR011110">
    <property type="entry name" value="Reg_prop"/>
</dbReference>
<keyword evidence="4" id="KW-0472">Membrane</keyword>
<dbReference type="Gene3D" id="2.130.10.10">
    <property type="entry name" value="YVTN repeat-like/Quinoprotein amine dehydrogenase"/>
    <property type="match status" value="3"/>
</dbReference>
<comment type="catalytic activity">
    <reaction evidence="1">
        <text>ATP + protein L-histidine = ADP + protein N-phospho-L-histidine.</text>
        <dbReference type="EC" id="2.7.13.3"/>
    </reaction>
</comment>
<dbReference type="Gene3D" id="1.10.287.130">
    <property type="match status" value="1"/>
</dbReference>
<dbReference type="SUPFAM" id="SSF63829">
    <property type="entry name" value="Calcium-dependent phosphotriesterase"/>
    <property type="match status" value="1"/>
</dbReference>
<dbReference type="Gene3D" id="3.30.565.10">
    <property type="entry name" value="Histidine kinase-like ATPase, C-terminal domain"/>
    <property type="match status" value="1"/>
</dbReference>
<dbReference type="SUPFAM" id="SSF47384">
    <property type="entry name" value="Homodimeric domain of signal transducing histidine kinase"/>
    <property type="match status" value="1"/>
</dbReference>
<reference evidence="7" key="1">
    <citation type="submission" date="2022-03" db="EMBL/GenBank/DDBJ databases">
        <title>De novo assembled genomes of Belliella spp. (Cyclobacteriaceae) strains.</title>
        <authorList>
            <person name="Szabo A."/>
            <person name="Korponai K."/>
            <person name="Felfoldi T."/>
        </authorList>
    </citation>
    <scope>NUCLEOTIDE SEQUENCE</scope>
    <source>
        <strain evidence="7">DSM 111904</strain>
    </source>
</reference>
<dbReference type="InterPro" id="IPR000014">
    <property type="entry name" value="PAS"/>
</dbReference>
<dbReference type="SMART" id="SM00091">
    <property type="entry name" value="PAS"/>
    <property type="match status" value="1"/>
</dbReference>
<dbReference type="Proteomes" id="UP001165489">
    <property type="component" value="Unassembled WGS sequence"/>
</dbReference>
<keyword evidence="7" id="KW-0067">ATP-binding</keyword>
<evidence type="ECO:0000259" key="6">
    <source>
        <dbReference type="PROSITE" id="PS50112"/>
    </source>
</evidence>
<feature type="transmembrane region" description="Helical" evidence="4">
    <location>
        <begin position="733"/>
        <end position="758"/>
    </location>
</feature>
<evidence type="ECO:0000256" key="3">
    <source>
        <dbReference type="ARBA" id="ARBA00022553"/>
    </source>
</evidence>
<dbReference type="PANTHER" id="PTHR43547:SF2">
    <property type="entry name" value="HYBRID SIGNAL TRANSDUCTION HISTIDINE KINASE C"/>
    <property type="match status" value="1"/>
</dbReference>
<dbReference type="InterPro" id="IPR005467">
    <property type="entry name" value="His_kinase_dom"/>
</dbReference>
<dbReference type="SMART" id="SM00388">
    <property type="entry name" value="HisKA"/>
    <property type="match status" value="1"/>
</dbReference>
<dbReference type="SUPFAM" id="SSF55874">
    <property type="entry name" value="ATPase domain of HSP90 chaperone/DNA topoisomerase II/histidine kinase"/>
    <property type="match status" value="1"/>
</dbReference>
<organism evidence="7 8">
    <name type="scientific">Belliella filtrata</name>
    <dbReference type="NCBI Taxonomy" id="2923435"/>
    <lineage>
        <taxon>Bacteria</taxon>
        <taxon>Pseudomonadati</taxon>
        <taxon>Bacteroidota</taxon>
        <taxon>Cytophagia</taxon>
        <taxon>Cytophagales</taxon>
        <taxon>Cyclobacteriaceae</taxon>
        <taxon>Belliella</taxon>
    </lineage>
</organism>
<dbReference type="Pfam" id="PF13426">
    <property type="entry name" value="PAS_9"/>
    <property type="match status" value="1"/>
</dbReference>
<gene>
    <name evidence="7" type="ORF">MM239_06900</name>
</gene>
<dbReference type="EC" id="2.7.13.3" evidence="2"/>
<keyword evidence="7" id="KW-0547">Nucleotide-binding</keyword>
<keyword evidence="8" id="KW-1185">Reference proteome</keyword>
<feature type="domain" description="PAS" evidence="6">
    <location>
        <begin position="781"/>
        <end position="823"/>
    </location>
</feature>
<keyword evidence="3" id="KW-0597">Phosphoprotein</keyword>
<dbReference type="InterPro" id="IPR011123">
    <property type="entry name" value="Y_Y_Y"/>
</dbReference>
<dbReference type="Pfam" id="PF07494">
    <property type="entry name" value="Reg_prop"/>
    <property type="match status" value="1"/>
</dbReference>
<evidence type="ECO:0000256" key="1">
    <source>
        <dbReference type="ARBA" id="ARBA00000085"/>
    </source>
</evidence>
<proteinExistence type="predicted"/>
<dbReference type="InterPro" id="IPR003661">
    <property type="entry name" value="HisK_dim/P_dom"/>
</dbReference>
<evidence type="ECO:0000256" key="4">
    <source>
        <dbReference type="SAM" id="Phobius"/>
    </source>
</evidence>
<dbReference type="Pfam" id="PF07495">
    <property type="entry name" value="Y_Y_Y"/>
    <property type="match status" value="1"/>
</dbReference>
<dbReference type="InterPro" id="IPR036890">
    <property type="entry name" value="HATPase_C_sf"/>
</dbReference>
<dbReference type="CDD" id="cd00130">
    <property type="entry name" value="PAS"/>
    <property type="match status" value="1"/>
</dbReference>
<name>A0ABS9UY67_9BACT</name>
<dbReference type="InterPro" id="IPR015943">
    <property type="entry name" value="WD40/YVTN_repeat-like_dom_sf"/>
</dbReference>
<dbReference type="Gene3D" id="2.60.40.10">
    <property type="entry name" value="Immunoglobulins"/>
    <property type="match status" value="1"/>
</dbReference>
<dbReference type="SUPFAM" id="SSF55785">
    <property type="entry name" value="PYP-like sensor domain (PAS domain)"/>
    <property type="match status" value="1"/>
</dbReference>
<dbReference type="GO" id="GO:0005524">
    <property type="term" value="F:ATP binding"/>
    <property type="evidence" value="ECO:0007669"/>
    <property type="project" value="UniProtKB-KW"/>
</dbReference>
<protein>
    <recommendedName>
        <fullName evidence="2">histidine kinase</fullName>
        <ecNumber evidence="2">2.7.13.3</ecNumber>
    </recommendedName>
</protein>
<keyword evidence="4" id="KW-1133">Transmembrane helix</keyword>
<dbReference type="PROSITE" id="PS50109">
    <property type="entry name" value="HIS_KIN"/>
    <property type="match status" value="1"/>
</dbReference>